<dbReference type="CDD" id="cd06261">
    <property type="entry name" value="TM_PBP2"/>
    <property type="match status" value="1"/>
</dbReference>
<organism evidence="10 11">
    <name type="scientific">Gracilibacillus orientalis</name>
    <dbReference type="NCBI Taxonomy" id="334253"/>
    <lineage>
        <taxon>Bacteria</taxon>
        <taxon>Bacillati</taxon>
        <taxon>Bacillota</taxon>
        <taxon>Bacilli</taxon>
        <taxon>Bacillales</taxon>
        <taxon>Bacillaceae</taxon>
        <taxon>Gracilibacillus</taxon>
    </lineage>
</organism>
<feature type="transmembrane region" description="Helical" evidence="7">
    <location>
        <begin position="37"/>
        <end position="61"/>
    </location>
</feature>
<dbReference type="SUPFAM" id="SSF160964">
    <property type="entry name" value="MalF N-terminal region-like"/>
    <property type="match status" value="1"/>
</dbReference>
<evidence type="ECO:0000313" key="11">
    <source>
        <dbReference type="Proteomes" id="UP000198565"/>
    </source>
</evidence>
<feature type="transmembrane region" description="Helical" evidence="7">
    <location>
        <begin position="175"/>
        <end position="202"/>
    </location>
</feature>
<feature type="transmembrane region" description="Helical" evidence="7">
    <location>
        <begin position="283"/>
        <end position="305"/>
    </location>
</feature>
<feature type="compositionally biased region" description="Polar residues" evidence="8">
    <location>
        <begin position="1"/>
        <end position="15"/>
    </location>
</feature>
<dbReference type="EMBL" id="FOTR01000003">
    <property type="protein sequence ID" value="SFL72489.1"/>
    <property type="molecule type" value="Genomic_DNA"/>
</dbReference>
<evidence type="ECO:0000256" key="3">
    <source>
        <dbReference type="ARBA" id="ARBA00022475"/>
    </source>
</evidence>
<evidence type="ECO:0000256" key="4">
    <source>
        <dbReference type="ARBA" id="ARBA00022692"/>
    </source>
</evidence>
<evidence type="ECO:0000256" key="1">
    <source>
        <dbReference type="ARBA" id="ARBA00004651"/>
    </source>
</evidence>
<keyword evidence="4 7" id="KW-0812">Transmembrane</keyword>
<evidence type="ECO:0000256" key="2">
    <source>
        <dbReference type="ARBA" id="ARBA00022448"/>
    </source>
</evidence>
<dbReference type="InterPro" id="IPR051393">
    <property type="entry name" value="ABC_transporter_permease"/>
</dbReference>
<keyword evidence="5 7" id="KW-1133">Transmembrane helix</keyword>
<keyword evidence="6 7" id="KW-0472">Membrane</keyword>
<dbReference type="AlphaFoldDB" id="A0A1I4K151"/>
<feature type="region of interest" description="Disordered" evidence="8">
    <location>
        <begin position="1"/>
        <end position="24"/>
    </location>
</feature>
<protein>
    <submittedName>
        <fullName evidence="10">Multiple sugar transport system permease protein</fullName>
    </submittedName>
</protein>
<feature type="domain" description="ABC transmembrane type-1" evidence="9">
    <location>
        <begin position="93"/>
        <end position="304"/>
    </location>
</feature>
<evidence type="ECO:0000256" key="7">
    <source>
        <dbReference type="RuleBase" id="RU363032"/>
    </source>
</evidence>
<gene>
    <name evidence="10" type="ORF">SAMN04487943_103294</name>
</gene>
<evidence type="ECO:0000256" key="6">
    <source>
        <dbReference type="ARBA" id="ARBA00023136"/>
    </source>
</evidence>
<dbReference type="PANTHER" id="PTHR30193:SF37">
    <property type="entry name" value="INNER MEMBRANE ABC TRANSPORTER PERMEASE PROTEIN YCJO"/>
    <property type="match status" value="1"/>
</dbReference>
<dbReference type="GO" id="GO:0055085">
    <property type="term" value="P:transmembrane transport"/>
    <property type="evidence" value="ECO:0007669"/>
    <property type="project" value="InterPro"/>
</dbReference>
<dbReference type="GO" id="GO:0005886">
    <property type="term" value="C:plasma membrane"/>
    <property type="evidence" value="ECO:0007669"/>
    <property type="project" value="UniProtKB-SubCell"/>
</dbReference>
<dbReference type="SUPFAM" id="SSF161098">
    <property type="entry name" value="MetI-like"/>
    <property type="match status" value="1"/>
</dbReference>
<evidence type="ECO:0000313" key="10">
    <source>
        <dbReference type="EMBL" id="SFL72489.1"/>
    </source>
</evidence>
<dbReference type="InterPro" id="IPR035906">
    <property type="entry name" value="MetI-like_sf"/>
</dbReference>
<keyword evidence="3" id="KW-1003">Cell membrane</keyword>
<dbReference type="Pfam" id="PF00528">
    <property type="entry name" value="BPD_transp_1"/>
    <property type="match status" value="1"/>
</dbReference>
<dbReference type="InterPro" id="IPR000515">
    <property type="entry name" value="MetI-like"/>
</dbReference>
<dbReference type="RefSeq" id="WP_245780760.1">
    <property type="nucleotide sequence ID" value="NZ_FOTR01000003.1"/>
</dbReference>
<feature type="transmembrane region" description="Helical" evidence="7">
    <location>
        <begin position="130"/>
        <end position="155"/>
    </location>
</feature>
<name>A0A1I4K151_9BACI</name>
<accession>A0A1I4K151</accession>
<feature type="transmembrane region" description="Helical" evidence="7">
    <location>
        <begin position="223"/>
        <end position="245"/>
    </location>
</feature>
<comment type="similarity">
    <text evidence="7">Belongs to the binding-protein-dependent transport system permease family.</text>
</comment>
<comment type="subcellular location">
    <subcellularLocation>
        <location evidence="1 7">Cell membrane</location>
        <topology evidence="1 7">Multi-pass membrane protein</topology>
    </subcellularLocation>
</comment>
<sequence>MSLTNEISNEPNNKGVQKKPISHSKSRKNRKIEWTPYLYLLPAVTLSLLFFIFSIVFTFFISFTKWDGVNDIQFVGFENYIEMFNDPNFLIACLNTVIWVLGGLIIPVLIPLILAIAITKSRFGSAFKNIFYLPNALSPTIAGIIMTVLLSLYGLPQVMGMLGLDSLQTNWLNIPYVNTLIMVASGAWQGIGINLILFIVGLNNIPTEPIEAAKLDGASGLTLYTKLILPLLKPTTLIVLLMSLVNSFKTFDVIWVMTGGGPYRTSETLAVTMYKEAFVNNELGYGSAVAIFLSIITLAISWFFLKDTFKGEE</sequence>
<evidence type="ECO:0000259" key="9">
    <source>
        <dbReference type="PROSITE" id="PS50928"/>
    </source>
</evidence>
<dbReference type="Gene3D" id="1.10.3720.10">
    <property type="entry name" value="MetI-like"/>
    <property type="match status" value="1"/>
</dbReference>
<proteinExistence type="inferred from homology"/>
<dbReference type="Proteomes" id="UP000198565">
    <property type="component" value="Unassembled WGS sequence"/>
</dbReference>
<evidence type="ECO:0000256" key="5">
    <source>
        <dbReference type="ARBA" id="ARBA00022989"/>
    </source>
</evidence>
<keyword evidence="11" id="KW-1185">Reference proteome</keyword>
<reference evidence="11" key="1">
    <citation type="submission" date="2016-10" db="EMBL/GenBank/DDBJ databases">
        <authorList>
            <person name="Varghese N."/>
            <person name="Submissions S."/>
        </authorList>
    </citation>
    <scope>NUCLEOTIDE SEQUENCE [LARGE SCALE GENOMIC DNA]</scope>
    <source>
        <strain evidence="11">CGMCC 1.4250</strain>
    </source>
</reference>
<feature type="transmembrane region" description="Helical" evidence="7">
    <location>
        <begin position="89"/>
        <end position="118"/>
    </location>
</feature>
<keyword evidence="2 7" id="KW-0813">Transport</keyword>
<dbReference type="PROSITE" id="PS50928">
    <property type="entry name" value="ABC_TM1"/>
    <property type="match status" value="1"/>
</dbReference>
<dbReference type="STRING" id="334253.SAMN04487943_103294"/>
<evidence type="ECO:0000256" key="8">
    <source>
        <dbReference type="SAM" id="MobiDB-lite"/>
    </source>
</evidence>
<dbReference type="PANTHER" id="PTHR30193">
    <property type="entry name" value="ABC TRANSPORTER PERMEASE PROTEIN"/>
    <property type="match status" value="1"/>
</dbReference>
<keyword evidence="10" id="KW-0762">Sugar transport</keyword>